<dbReference type="InterPro" id="IPR009057">
    <property type="entry name" value="Homeodomain-like_sf"/>
</dbReference>
<evidence type="ECO:0000259" key="5">
    <source>
        <dbReference type="PROSITE" id="PS50071"/>
    </source>
</evidence>
<proteinExistence type="predicted"/>
<dbReference type="InterPro" id="IPR001356">
    <property type="entry name" value="HD"/>
</dbReference>
<dbReference type="GeneID" id="9826326"/>
<dbReference type="Proteomes" id="UP000483820">
    <property type="component" value="Chromosome X"/>
</dbReference>
<comment type="caution">
    <text evidence="6">The sequence shown here is derived from an EMBL/GenBank/DDBJ whole genome shotgun (WGS) entry which is preliminary data.</text>
</comment>
<dbReference type="EMBL" id="WUAV01000006">
    <property type="protein sequence ID" value="KAF1749486.1"/>
    <property type="molecule type" value="Genomic_DNA"/>
</dbReference>
<dbReference type="GO" id="GO:0005634">
    <property type="term" value="C:nucleus"/>
    <property type="evidence" value="ECO:0007669"/>
    <property type="project" value="UniProtKB-SubCell"/>
</dbReference>
<feature type="compositionally biased region" description="Basic residues" evidence="4">
    <location>
        <begin position="125"/>
        <end position="145"/>
    </location>
</feature>
<reference evidence="6 7" key="1">
    <citation type="submission" date="2019-12" db="EMBL/GenBank/DDBJ databases">
        <title>Chromosome-level assembly of the Caenorhabditis remanei genome.</title>
        <authorList>
            <person name="Teterina A.A."/>
            <person name="Willis J.H."/>
            <person name="Phillips P.C."/>
        </authorList>
    </citation>
    <scope>NUCLEOTIDE SEQUENCE [LARGE SCALE GENOMIC DNA]</scope>
    <source>
        <strain evidence="6 7">PX506</strain>
        <tissue evidence="6">Whole organism</tissue>
    </source>
</reference>
<protein>
    <recommendedName>
        <fullName evidence="5">Homeobox domain-containing protein</fullName>
    </recommendedName>
</protein>
<gene>
    <name evidence="6" type="ORF">GCK72_025954</name>
</gene>
<dbReference type="CTD" id="9826326"/>
<feature type="compositionally biased region" description="Low complexity" evidence="4">
    <location>
        <begin position="179"/>
        <end position="190"/>
    </location>
</feature>
<feature type="domain" description="Homeobox" evidence="5">
    <location>
        <begin position="349"/>
        <end position="409"/>
    </location>
</feature>
<feature type="region of interest" description="Disordered" evidence="4">
    <location>
        <begin position="753"/>
        <end position="901"/>
    </location>
</feature>
<dbReference type="Gene3D" id="1.10.10.60">
    <property type="entry name" value="Homeodomain-like"/>
    <property type="match status" value="2"/>
</dbReference>
<dbReference type="PROSITE" id="PS50071">
    <property type="entry name" value="HOMEOBOX_2"/>
    <property type="match status" value="1"/>
</dbReference>
<keyword evidence="2 3" id="KW-0371">Homeobox</keyword>
<feature type="DNA-binding region" description="Homeobox" evidence="2">
    <location>
        <begin position="351"/>
        <end position="410"/>
    </location>
</feature>
<feature type="compositionally biased region" description="Basic and acidic residues" evidence="4">
    <location>
        <begin position="753"/>
        <end position="770"/>
    </location>
</feature>
<feature type="compositionally biased region" description="Acidic residues" evidence="4">
    <location>
        <begin position="850"/>
        <end position="869"/>
    </location>
</feature>
<comment type="subcellular location">
    <subcellularLocation>
        <location evidence="1 2 3">Nucleus</location>
    </subcellularLocation>
</comment>
<evidence type="ECO:0000313" key="6">
    <source>
        <dbReference type="EMBL" id="KAF1749486.1"/>
    </source>
</evidence>
<feature type="region of interest" description="Disordered" evidence="4">
    <location>
        <begin position="33"/>
        <end position="240"/>
    </location>
</feature>
<dbReference type="CDD" id="cd00086">
    <property type="entry name" value="homeodomain"/>
    <property type="match status" value="2"/>
</dbReference>
<evidence type="ECO:0000313" key="7">
    <source>
        <dbReference type="Proteomes" id="UP000483820"/>
    </source>
</evidence>
<feature type="compositionally biased region" description="Acidic residues" evidence="4">
    <location>
        <begin position="827"/>
        <end position="841"/>
    </location>
</feature>
<dbReference type="KEGG" id="crq:GCK72_025954"/>
<dbReference type="AlphaFoldDB" id="A0A6A5G3K4"/>
<evidence type="ECO:0000256" key="1">
    <source>
        <dbReference type="ARBA" id="ARBA00004123"/>
    </source>
</evidence>
<feature type="compositionally biased region" description="Polar residues" evidence="4">
    <location>
        <begin position="61"/>
        <end position="72"/>
    </location>
</feature>
<feature type="compositionally biased region" description="Low complexity" evidence="4">
    <location>
        <begin position="201"/>
        <end position="221"/>
    </location>
</feature>
<feature type="compositionally biased region" description="Low complexity" evidence="4">
    <location>
        <begin position="106"/>
        <end position="122"/>
    </location>
</feature>
<organism evidence="6 7">
    <name type="scientific">Caenorhabditis remanei</name>
    <name type="common">Caenorhabditis vulgaris</name>
    <dbReference type="NCBI Taxonomy" id="31234"/>
    <lineage>
        <taxon>Eukaryota</taxon>
        <taxon>Metazoa</taxon>
        <taxon>Ecdysozoa</taxon>
        <taxon>Nematoda</taxon>
        <taxon>Chromadorea</taxon>
        <taxon>Rhabditida</taxon>
        <taxon>Rhabditina</taxon>
        <taxon>Rhabditomorpha</taxon>
        <taxon>Rhabditoidea</taxon>
        <taxon>Rhabditidae</taxon>
        <taxon>Peloderinae</taxon>
        <taxon>Caenorhabditis</taxon>
    </lineage>
</organism>
<feature type="compositionally biased region" description="Basic and acidic residues" evidence="4">
    <location>
        <begin position="290"/>
        <end position="302"/>
    </location>
</feature>
<dbReference type="SUPFAM" id="SSF46689">
    <property type="entry name" value="Homeodomain-like"/>
    <property type="match status" value="1"/>
</dbReference>
<keyword evidence="2 3" id="KW-0238">DNA-binding</keyword>
<dbReference type="Pfam" id="PF00046">
    <property type="entry name" value="Homeodomain"/>
    <property type="match status" value="1"/>
</dbReference>
<dbReference type="GO" id="GO:0003677">
    <property type="term" value="F:DNA binding"/>
    <property type="evidence" value="ECO:0007669"/>
    <property type="project" value="UniProtKB-UniRule"/>
</dbReference>
<accession>A0A6A5G3K4</accession>
<feature type="region of interest" description="Disordered" evidence="4">
    <location>
        <begin position="252"/>
        <end position="303"/>
    </location>
</feature>
<evidence type="ECO:0000256" key="3">
    <source>
        <dbReference type="RuleBase" id="RU000682"/>
    </source>
</evidence>
<sequence>MFLTVYYSLKETSKKETTRPRFTKGLIRREAKALKRDNDGWEMSAQQNICESSEYPESPMPRTSSLRDAQSITRRRSPSSDNDLRPLSSKTGMHDSRSSTRGNVPSTSNRLLSSSSESSGGSPQPKRRNSHTRRGVQSSSRRRRAPTPDYVLPAHYSAKGMHTPRSSTRRRNVPSYRVLSPLSDSSDDSPQPMCRKNPKAPKSSTRTPSYSSPSCSESDGSPEPRRKNNRRAHKDRELSRDELIRLMEECEADLSFPTPSDSEEDDAESSGSEFEEPTPKKMSAPKRPRERSPVIERTEHQKSVGKKTLIAIFKETQNPSREMRAKIAKVLKMNKSLVNRFFRRERKKNEIPDRVKRITPEMRMKLEAEFETNPNPTTERKTELATEFNVLHERVAAWFIRRRQKQDKPEEFAAAQEKRRKYKYERDCQARVRENRQPVFRFTEHQRNFMNEKMKELDGKKVVAEQCRVWGDEINLTSYQVGHFIRNHLAKQKETEYERKMRNEKRRRVRAGLEEYKKVPRPVGPALTPEEALPVIKTFFEENPHYREEVHVELARMLSWSKTKLKLFLRDKSLVPGRKSRLVRQTPKRPELHSKLVEKPFVSKADAEEWAKKFNMAPSTILTLAHKNRERLLKKYLSGEKTVDSLPPAMRALEEEYSKNVFIKTVAEAIGMKENVGIDLISVNGYFSMRRRLDRERGLDFLKEEDVPKILAKDVLKFKMAQKKANAAVNLKKPNAEDPSGLDTGNLYEDDVMEKTSRPQSPDDEHRDFEVSGNGNLDEDDVMEETSRRESPNEDEYQDFEVSGSHDVFDDDDFDVPQNLETSEREIPDEDSSEDDYDSTVDSEKGMYDSDWEYEDLLAGENEDPDNNVDVDGPAGANMLIEPKQEDLSGADVLEPNEERM</sequence>
<dbReference type="RefSeq" id="XP_053580141.1">
    <property type="nucleotide sequence ID" value="XM_053736575.1"/>
</dbReference>
<feature type="compositionally biased region" description="Acidic residues" evidence="4">
    <location>
        <begin position="261"/>
        <end position="276"/>
    </location>
</feature>
<evidence type="ECO:0000256" key="4">
    <source>
        <dbReference type="SAM" id="MobiDB-lite"/>
    </source>
</evidence>
<dbReference type="SMART" id="SM00389">
    <property type="entry name" value="HOX"/>
    <property type="match status" value="2"/>
</dbReference>
<keyword evidence="2 3" id="KW-0539">Nucleus</keyword>
<evidence type="ECO:0000256" key="2">
    <source>
        <dbReference type="PROSITE-ProRule" id="PRU00108"/>
    </source>
</evidence>
<name>A0A6A5G3K4_CAERE</name>